<protein>
    <submittedName>
        <fullName evidence="10">Arylsulfatase</fullName>
        <ecNumber evidence="10">3.1.6.1</ecNumber>
    </submittedName>
</protein>
<dbReference type="InterPro" id="IPR018247">
    <property type="entry name" value="EF_Hand_1_Ca_BS"/>
</dbReference>
<dbReference type="PANTHER" id="PTHR42693:SF42">
    <property type="entry name" value="ARYLSULFATASE G"/>
    <property type="match status" value="1"/>
</dbReference>
<dbReference type="Gene3D" id="3.40.720.10">
    <property type="entry name" value="Alkaline Phosphatase, subunit A"/>
    <property type="match status" value="1"/>
</dbReference>
<comment type="cofactor">
    <cofactor evidence="1">
        <name>Ca(2+)</name>
        <dbReference type="ChEBI" id="CHEBI:29108"/>
    </cofactor>
</comment>
<keyword evidence="5 10" id="KW-0378">Hydrolase</keyword>
<dbReference type="InterPro" id="IPR000917">
    <property type="entry name" value="Sulfatase_N"/>
</dbReference>
<dbReference type="Pfam" id="PF00884">
    <property type="entry name" value="Sulfatase"/>
    <property type="match status" value="1"/>
</dbReference>
<dbReference type="CDD" id="cd16144">
    <property type="entry name" value="ARS_like"/>
    <property type="match status" value="1"/>
</dbReference>
<dbReference type="Pfam" id="PF07589">
    <property type="entry name" value="PEP-CTERM"/>
    <property type="match status" value="1"/>
</dbReference>
<evidence type="ECO:0000256" key="2">
    <source>
        <dbReference type="ARBA" id="ARBA00008779"/>
    </source>
</evidence>
<dbReference type="GO" id="GO:0000272">
    <property type="term" value="P:polysaccharide catabolic process"/>
    <property type="evidence" value="ECO:0007669"/>
    <property type="project" value="InterPro"/>
</dbReference>
<dbReference type="PANTHER" id="PTHR42693">
    <property type="entry name" value="ARYLSULFATASE FAMILY MEMBER"/>
    <property type="match status" value="1"/>
</dbReference>
<proteinExistence type="inferred from homology"/>
<gene>
    <name evidence="10" type="primary">atsA_5</name>
    <name evidence="10" type="ORF">I41_11280</name>
</gene>
<evidence type="ECO:0000256" key="6">
    <source>
        <dbReference type="ARBA" id="ARBA00022837"/>
    </source>
</evidence>
<feature type="domain" description="Ice-binding protein C-terminal" evidence="9">
    <location>
        <begin position="983"/>
        <end position="1007"/>
    </location>
</feature>
<evidence type="ECO:0000259" key="8">
    <source>
        <dbReference type="Pfam" id="PF00884"/>
    </source>
</evidence>
<evidence type="ECO:0000256" key="3">
    <source>
        <dbReference type="ARBA" id="ARBA00022723"/>
    </source>
</evidence>
<dbReference type="EMBL" id="CP036339">
    <property type="protein sequence ID" value="QDT71966.1"/>
    <property type="molecule type" value="Genomic_DNA"/>
</dbReference>
<dbReference type="Pfam" id="PF00404">
    <property type="entry name" value="Dockerin_1"/>
    <property type="match status" value="1"/>
</dbReference>
<feature type="signal peptide" evidence="7">
    <location>
        <begin position="1"/>
        <end position="36"/>
    </location>
</feature>
<evidence type="ECO:0000259" key="9">
    <source>
        <dbReference type="Pfam" id="PF07589"/>
    </source>
</evidence>
<dbReference type="GO" id="GO:0046872">
    <property type="term" value="F:metal ion binding"/>
    <property type="evidence" value="ECO:0007669"/>
    <property type="project" value="UniProtKB-KW"/>
</dbReference>
<dbReference type="GO" id="GO:0004553">
    <property type="term" value="F:hydrolase activity, hydrolyzing O-glycosyl compounds"/>
    <property type="evidence" value="ECO:0007669"/>
    <property type="project" value="InterPro"/>
</dbReference>
<keyword evidence="6" id="KW-0106">Calcium</keyword>
<dbReference type="InterPro" id="IPR013320">
    <property type="entry name" value="ConA-like_dom_sf"/>
</dbReference>
<dbReference type="EC" id="3.1.6.1" evidence="10"/>
<name>A0A517TUC0_9BACT</name>
<evidence type="ECO:0000256" key="7">
    <source>
        <dbReference type="SAM" id="SignalP"/>
    </source>
</evidence>
<organism evidence="10 11">
    <name type="scientific">Lacipirellula limnantheis</name>
    <dbReference type="NCBI Taxonomy" id="2528024"/>
    <lineage>
        <taxon>Bacteria</taxon>
        <taxon>Pseudomonadati</taxon>
        <taxon>Planctomycetota</taxon>
        <taxon>Planctomycetia</taxon>
        <taxon>Pirellulales</taxon>
        <taxon>Lacipirellulaceae</taxon>
        <taxon>Lacipirellula</taxon>
    </lineage>
</organism>
<sequence length="1009" mass="106245" precursor="true">MRTPSDIGYSWGVLLRRCRLFSALLSFSLVAANAFAAAPNIVLFIVDDMGWNGTSALMDPTIPGSKSDFYQTPNIAALAASGMRFSNGYAASPYCASTRASLMTGKSPAQVQMTDIKDAQPGSVRYTGGYTNLPLTPPTPEFFDPTQLTIPRLLKQTNSQYQTALFGKWHLNLPSSITPLASGFDVASDPPLPPNEVDPWGVQQISNLANDFMQTNVANDKPFFVEVAYKAPHEPIRSRQEVRDKYAALPPGTVHKSVPYAAMVDDLDSAVGTVLNKINDLGIADNTYIFFVTDNGAPIAYSSNAPLREGKVTIFEGGIRSPYIVKGPGVQANSFSSVPVLTTDLMTTFAALAGFEGPTPQGVEGADLTPVMFNGGALPEGMDYLERQYAQHGEIYFHNPHNPALGATWRVQPASSVRDGDYKLIRQYGENGNPDTYLLYNLKTNISENINLANSMPQKVAEMKLLLDNYLESVDASFAYDVKAPTQLSWKGSQPGAAATAWRSTIDVKYKARETWNLGTATETPALVNVSAFQSGLSNKAFSFDGNDGMKGRFFHVGDTGPRQNTINVGTPDFDRSVAADVWFRADNLSHNQILLESGDATTGLSLTLGDADANGSFNDLRFRVRGASGDALTVTVPINNFANPQTDFINATAVFSDNDNARYIELYINGALAGRVDGTLGSAASLLWDGYDDAGLGKTGGSGLGANGGTGALPFNGAFTGKMAEVSYWNYALTPAQIAGNYNAKLDAVSFGVKAMTGSTITPLARPTNVALGAAESNSLQVIQERQHRLANALSVDGVIVGGQTANSGASFNPGNLAAGTDFTSYLLHFDAIGAAAGNSTITGSVTFAYDIIGVVTAAAKLAASDPILGSIGQYGAAADRGLLLAGTDFITISANRRTLSYSLTVANNDVAEFRILTSPALPADFNGDGLVNASDLTIWSSAMGKTGAGDANGDGATDGADYLVWQRSIGASAGGTFAAGAVPEPATAAMLSIGAIGLLGVARRRVA</sequence>
<keyword evidence="4 7" id="KW-0732">Signal</keyword>
<dbReference type="Gene3D" id="1.10.1330.10">
    <property type="entry name" value="Dockerin domain"/>
    <property type="match status" value="1"/>
</dbReference>
<reference evidence="10 11" key="1">
    <citation type="submission" date="2019-02" db="EMBL/GenBank/DDBJ databases">
        <title>Deep-cultivation of Planctomycetes and their phenomic and genomic characterization uncovers novel biology.</title>
        <authorList>
            <person name="Wiegand S."/>
            <person name="Jogler M."/>
            <person name="Boedeker C."/>
            <person name="Pinto D."/>
            <person name="Vollmers J."/>
            <person name="Rivas-Marin E."/>
            <person name="Kohn T."/>
            <person name="Peeters S.H."/>
            <person name="Heuer A."/>
            <person name="Rast P."/>
            <person name="Oberbeckmann S."/>
            <person name="Bunk B."/>
            <person name="Jeske O."/>
            <person name="Meyerdierks A."/>
            <person name="Storesund J.E."/>
            <person name="Kallscheuer N."/>
            <person name="Luecker S."/>
            <person name="Lage O.M."/>
            <person name="Pohl T."/>
            <person name="Merkel B.J."/>
            <person name="Hornburger P."/>
            <person name="Mueller R.-W."/>
            <person name="Bruemmer F."/>
            <person name="Labrenz M."/>
            <person name="Spormann A.M."/>
            <person name="Op den Camp H."/>
            <person name="Overmann J."/>
            <person name="Amann R."/>
            <person name="Jetten M.S.M."/>
            <person name="Mascher T."/>
            <person name="Medema M.H."/>
            <person name="Devos D.P."/>
            <person name="Kaster A.-K."/>
            <person name="Ovreas L."/>
            <person name="Rohde M."/>
            <person name="Galperin M.Y."/>
            <person name="Jogler C."/>
        </authorList>
    </citation>
    <scope>NUCLEOTIDE SEQUENCE [LARGE SCALE GENOMIC DNA]</scope>
    <source>
        <strain evidence="10 11">I41</strain>
    </source>
</reference>
<evidence type="ECO:0000256" key="4">
    <source>
        <dbReference type="ARBA" id="ARBA00022729"/>
    </source>
</evidence>
<evidence type="ECO:0000313" key="10">
    <source>
        <dbReference type="EMBL" id="QDT71966.1"/>
    </source>
</evidence>
<dbReference type="Proteomes" id="UP000317909">
    <property type="component" value="Chromosome"/>
</dbReference>
<dbReference type="KEGG" id="llh:I41_11280"/>
<dbReference type="SUPFAM" id="SSF63446">
    <property type="entry name" value="Type I dockerin domain"/>
    <property type="match status" value="1"/>
</dbReference>
<dbReference type="Pfam" id="PF13385">
    <property type="entry name" value="Laminin_G_3"/>
    <property type="match status" value="1"/>
</dbReference>
<dbReference type="SUPFAM" id="SSF53649">
    <property type="entry name" value="Alkaline phosphatase-like"/>
    <property type="match status" value="1"/>
</dbReference>
<dbReference type="RefSeq" id="WP_168206709.1">
    <property type="nucleotide sequence ID" value="NZ_CP036339.1"/>
</dbReference>
<dbReference type="AlphaFoldDB" id="A0A517TUC0"/>
<keyword evidence="11" id="KW-1185">Reference proteome</keyword>
<evidence type="ECO:0000256" key="5">
    <source>
        <dbReference type="ARBA" id="ARBA00022801"/>
    </source>
</evidence>
<evidence type="ECO:0000256" key="1">
    <source>
        <dbReference type="ARBA" id="ARBA00001913"/>
    </source>
</evidence>
<dbReference type="NCBIfam" id="TIGR02595">
    <property type="entry name" value="PEP_CTERM"/>
    <property type="match status" value="1"/>
</dbReference>
<dbReference type="InterPro" id="IPR013424">
    <property type="entry name" value="Ice-binding_C"/>
</dbReference>
<dbReference type="GO" id="GO:0004065">
    <property type="term" value="F:arylsulfatase activity"/>
    <property type="evidence" value="ECO:0007669"/>
    <property type="project" value="UniProtKB-EC"/>
</dbReference>
<dbReference type="SUPFAM" id="SSF49899">
    <property type="entry name" value="Concanavalin A-like lectins/glucanases"/>
    <property type="match status" value="1"/>
</dbReference>
<comment type="similarity">
    <text evidence="2">Belongs to the sulfatase family.</text>
</comment>
<feature type="domain" description="Sulfatase N-terminal" evidence="8">
    <location>
        <begin position="39"/>
        <end position="354"/>
    </location>
</feature>
<keyword evidence="3" id="KW-0479">Metal-binding</keyword>
<evidence type="ECO:0000313" key="11">
    <source>
        <dbReference type="Proteomes" id="UP000317909"/>
    </source>
</evidence>
<dbReference type="InterPro" id="IPR017850">
    <property type="entry name" value="Alkaline_phosphatase_core_sf"/>
</dbReference>
<accession>A0A517TUC0</accession>
<dbReference type="PROSITE" id="PS00018">
    <property type="entry name" value="EF_HAND_1"/>
    <property type="match status" value="1"/>
</dbReference>
<dbReference type="InterPro" id="IPR002105">
    <property type="entry name" value="Dockerin_1_rpt"/>
</dbReference>
<dbReference type="Gene3D" id="2.60.120.200">
    <property type="match status" value="1"/>
</dbReference>
<dbReference type="InterPro" id="IPR050738">
    <property type="entry name" value="Sulfatase"/>
</dbReference>
<dbReference type="Gene3D" id="3.30.1120.10">
    <property type="match status" value="1"/>
</dbReference>
<feature type="chain" id="PRO_5021827929" evidence="7">
    <location>
        <begin position="37"/>
        <end position="1009"/>
    </location>
</feature>
<dbReference type="InterPro" id="IPR036439">
    <property type="entry name" value="Dockerin_dom_sf"/>
</dbReference>